<dbReference type="EMBL" id="OVTA01000030">
    <property type="protein sequence ID" value="SPR99331.1"/>
    <property type="molecule type" value="Genomic_DNA"/>
</dbReference>
<proteinExistence type="predicted"/>
<evidence type="ECO:0000313" key="1">
    <source>
        <dbReference type="EMBL" id="SPR99331.1"/>
    </source>
</evidence>
<name>A0A375J422_9BURK</name>
<sequence>MMPAAAECSGAGVIGTIGTARRPGGGDGFHLARLELTR</sequence>
<gene>
    <name evidence="1" type="ORF">CBM2634_A80263</name>
</gene>
<dbReference type="Proteomes" id="UP000256805">
    <property type="component" value="Unassembled WGS sequence"/>
</dbReference>
<reference evidence="1 2" key="1">
    <citation type="submission" date="2018-01" db="EMBL/GenBank/DDBJ databases">
        <authorList>
            <person name="Gaut B.S."/>
            <person name="Morton B.R."/>
            <person name="Clegg M.T."/>
            <person name="Duvall M.R."/>
        </authorList>
    </citation>
    <scope>NUCLEOTIDE SEQUENCE [LARGE SCALE GENOMIC DNA]</scope>
    <source>
        <strain evidence="1">Cupriavidus taiwanensis cmp 52</strain>
    </source>
</reference>
<dbReference type="AlphaFoldDB" id="A0A375J422"/>
<organism evidence="1 2">
    <name type="scientific">Cupriavidus taiwanensis</name>
    <dbReference type="NCBI Taxonomy" id="164546"/>
    <lineage>
        <taxon>Bacteria</taxon>
        <taxon>Pseudomonadati</taxon>
        <taxon>Pseudomonadota</taxon>
        <taxon>Betaproteobacteria</taxon>
        <taxon>Burkholderiales</taxon>
        <taxon>Burkholderiaceae</taxon>
        <taxon>Cupriavidus</taxon>
    </lineage>
</organism>
<protein>
    <submittedName>
        <fullName evidence="1">Uncharacterized protein</fullName>
    </submittedName>
</protein>
<evidence type="ECO:0000313" key="2">
    <source>
        <dbReference type="Proteomes" id="UP000256805"/>
    </source>
</evidence>
<accession>A0A375J422</accession>